<keyword evidence="3" id="KW-1185">Reference proteome</keyword>
<feature type="transmembrane region" description="Helical" evidence="1">
    <location>
        <begin position="51"/>
        <end position="68"/>
    </location>
</feature>
<feature type="transmembrane region" description="Helical" evidence="1">
    <location>
        <begin position="27"/>
        <end position="45"/>
    </location>
</feature>
<keyword evidence="1" id="KW-0472">Membrane</keyword>
<evidence type="ECO:0000313" key="3">
    <source>
        <dbReference type="Proteomes" id="UP001357733"/>
    </source>
</evidence>
<dbReference type="AlphaFoldDB" id="A0AAW9MPG7"/>
<gene>
    <name evidence="2" type="ORF">VLK81_02640</name>
</gene>
<dbReference type="RefSeq" id="WP_324618986.1">
    <property type="nucleotide sequence ID" value="NZ_JAYKOT010000003.1"/>
</dbReference>
<proteinExistence type="predicted"/>
<sequence>MAGEIITTALITGFVEVLKPFVKDKRFYPILSLMLGIVFSLAINGISFKSFFTGVVYGLSASGLYSVSKKSSEFIK</sequence>
<dbReference type="Proteomes" id="UP001357733">
    <property type="component" value="Unassembled WGS sequence"/>
</dbReference>
<name>A0AAW9MPG7_9FIRM</name>
<dbReference type="EMBL" id="JAYKOT010000003">
    <property type="protein sequence ID" value="MEB3428931.1"/>
    <property type="molecule type" value="Genomic_DNA"/>
</dbReference>
<reference evidence="2 3" key="1">
    <citation type="submission" date="2024-01" db="EMBL/GenBank/DDBJ databases">
        <title>Complete genome sequence of Citroniella saccharovorans strain M6.X9, isolated from human fecal sample.</title>
        <authorList>
            <person name="Cheng G."/>
            <person name="Westerholm M."/>
            <person name="Schnurer A."/>
        </authorList>
    </citation>
    <scope>NUCLEOTIDE SEQUENCE [LARGE SCALE GENOMIC DNA]</scope>
    <source>
        <strain evidence="2 3">DSM 29873</strain>
    </source>
</reference>
<protein>
    <recommendedName>
        <fullName evidence="4">Holin</fullName>
    </recommendedName>
</protein>
<keyword evidence="1" id="KW-1133">Transmembrane helix</keyword>
<accession>A0AAW9MPG7</accession>
<organism evidence="2 3">
    <name type="scientific">Citroniella saccharovorans</name>
    <dbReference type="NCBI Taxonomy" id="2053367"/>
    <lineage>
        <taxon>Bacteria</taxon>
        <taxon>Bacillati</taxon>
        <taxon>Bacillota</taxon>
        <taxon>Tissierellia</taxon>
        <taxon>Tissierellales</taxon>
        <taxon>Peptoniphilaceae</taxon>
        <taxon>Citroniella</taxon>
    </lineage>
</organism>
<evidence type="ECO:0000313" key="2">
    <source>
        <dbReference type="EMBL" id="MEB3428931.1"/>
    </source>
</evidence>
<evidence type="ECO:0000256" key="1">
    <source>
        <dbReference type="SAM" id="Phobius"/>
    </source>
</evidence>
<comment type="caution">
    <text evidence="2">The sequence shown here is derived from an EMBL/GenBank/DDBJ whole genome shotgun (WGS) entry which is preliminary data.</text>
</comment>
<evidence type="ECO:0008006" key="4">
    <source>
        <dbReference type="Google" id="ProtNLM"/>
    </source>
</evidence>
<keyword evidence="1" id="KW-0812">Transmembrane</keyword>